<keyword evidence="2" id="KW-1185">Reference proteome</keyword>
<organism evidence="1 2">
    <name type="scientific">Collybiopsis luxurians FD-317 M1</name>
    <dbReference type="NCBI Taxonomy" id="944289"/>
    <lineage>
        <taxon>Eukaryota</taxon>
        <taxon>Fungi</taxon>
        <taxon>Dikarya</taxon>
        <taxon>Basidiomycota</taxon>
        <taxon>Agaricomycotina</taxon>
        <taxon>Agaricomycetes</taxon>
        <taxon>Agaricomycetidae</taxon>
        <taxon>Agaricales</taxon>
        <taxon>Marasmiineae</taxon>
        <taxon>Omphalotaceae</taxon>
        <taxon>Collybiopsis</taxon>
        <taxon>Collybiopsis luxurians</taxon>
    </lineage>
</organism>
<reference evidence="1 2" key="1">
    <citation type="submission" date="2014-04" db="EMBL/GenBank/DDBJ databases">
        <title>Evolutionary Origins and Diversification of the Mycorrhizal Mutualists.</title>
        <authorList>
            <consortium name="DOE Joint Genome Institute"/>
            <consortium name="Mycorrhizal Genomics Consortium"/>
            <person name="Kohler A."/>
            <person name="Kuo A."/>
            <person name="Nagy L.G."/>
            <person name="Floudas D."/>
            <person name="Copeland A."/>
            <person name="Barry K.W."/>
            <person name="Cichocki N."/>
            <person name="Veneault-Fourrey C."/>
            <person name="LaButti K."/>
            <person name="Lindquist E.A."/>
            <person name="Lipzen A."/>
            <person name="Lundell T."/>
            <person name="Morin E."/>
            <person name="Murat C."/>
            <person name="Riley R."/>
            <person name="Ohm R."/>
            <person name="Sun H."/>
            <person name="Tunlid A."/>
            <person name="Henrissat B."/>
            <person name="Grigoriev I.V."/>
            <person name="Hibbett D.S."/>
            <person name="Martin F."/>
        </authorList>
    </citation>
    <scope>NUCLEOTIDE SEQUENCE [LARGE SCALE GENOMIC DNA]</scope>
    <source>
        <strain evidence="1 2">FD-317 M1</strain>
    </source>
</reference>
<evidence type="ECO:0000313" key="2">
    <source>
        <dbReference type="Proteomes" id="UP000053593"/>
    </source>
</evidence>
<protein>
    <submittedName>
        <fullName evidence="1">Uncharacterized protein</fullName>
    </submittedName>
</protein>
<dbReference type="AlphaFoldDB" id="A0A0D0B7P1"/>
<dbReference type="EMBL" id="KN834931">
    <property type="protein sequence ID" value="KIK50101.1"/>
    <property type="molecule type" value="Genomic_DNA"/>
</dbReference>
<gene>
    <name evidence="1" type="ORF">GYMLUDRAFT_494637</name>
</gene>
<sequence>MVEIIQADFASLDVWTLPRIYRSLNKLYIIRNAIKCNPYIKHRSKVSQMCLSVYYETVALGVLGTYATIPFGMGEWCQAIEHYLSIRNLIAPLVLAVPQTVTSPATTVTLYDVIPSQQVSLLNNNSNARLLDGTYELTATIIGVSSGSEGSETTYSFGRYFSQNAVFKTTSTDSRGKVTTET</sequence>
<name>A0A0D0B7P1_9AGAR</name>
<evidence type="ECO:0000313" key="1">
    <source>
        <dbReference type="EMBL" id="KIK50101.1"/>
    </source>
</evidence>
<dbReference type="Proteomes" id="UP000053593">
    <property type="component" value="Unassembled WGS sequence"/>
</dbReference>
<accession>A0A0D0B7P1</accession>
<proteinExistence type="predicted"/>
<dbReference type="HOGENOM" id="CLU_1482134_0_0_1"/>